<feature type="transmembrane region" description="Helical" evidence="7">
    <location>
        <begin position="333"/>
        <end position="355"/>
    </location>
</feature>
<dbReference type="GO" id="GO:0022857">
    <property type="term" value="F:transmembrane transporter activity"/>
    <property type="evidence" value="ECO:0007669"/>
    <property type="project" value="InterPro"/>
</dbReference>
<dbReference type="PANTHER" id="PTHR23514:SF3">
    <property type="entry name" value="BYPASS OF STOP CODON PROTEIN 6"/>
    <property type="match status" value="1"/>
</dbReference>
<evidence type="ECO:0000256" key="7">
    <source>
        <dbReference type="SAM" id="Phobius"/>
    </source>
</evidence>
<evidence type="ECO:0000256" key="4">
    <source>
        <dbReference type="ARBA" id="ARBA00022692"/>
    </source>
</evidence>
<dbReference type="PROSITE" id="PS50850">
    <property type="entry name" value="MFS"/>
    <property type="match status" value="1"/>
</dbReference>
<feature type="transmembrane region" description="Helical" evidence="7">
    <location>
        <begin position="275"/>
        <end position="293"/>
    </location>
</feature>
<feature type="transmembrane region" description="Helical" evidence="7">
    <location>
        <begin position="246"/>
        <end position="268"/>
    </location>
</feature>
<dbReference type="PATRIC" id="fig|1125699.3.peg.1795"/>
<name>S3KGS8_TREMA</name>
<keyword evidence="4 7" id="KW-0812">Transmembrane</keyword>
<dbReference type="InterPro" id="IPR051788">
    <property type="entry name" value="MFS_Transporter"/>
</dbReference>
<feature type="transmembrane region" description="Helical" evidence="7">
    <location>
        <begin position="52"/>
        <end position="70"/>
    </location>
</feature>
<evidence type="ECO:0000259" key="8">
    <source>
        <dbReference type="PROSITE" id="PS50850"/>
    </source>
</evidence>
<organism evidence="9 10">
    <name type="scientific">Treponema maltophilum ATCC 51939</name>
    <dbReference type="NCBI Taxonomy" id="1125699"/>
    <lineage>
        <taxon>Bacteria</taxon>
        <taxon>Pseudomonadati</taxon>
        <taxon>Spirochaetota</taxon>
        <taxon>Spirochaetia</taxon>
        <taxon>Spirochaetales</taxon>
        <taxon>Treponemataceae</taxon>
        <taxon>Treponema</taxon>
    </lineage>
</organism>
<feature type="transmembrane region" description="Helical" evidence="7">
    <location>
        <begin position="160"/>
        <end position="181"/>
    </location>
</feature>
<evidence type="ECO:0000313" key="10">
    <source>
        <dbReference type="Proteomes" id="UP000014541"/>
    </source>
</evidence>
<feature type="transmembrane region" description="Helical" evidence="7">
    <location>
        <begin position="209"/>
        <end position="234"/>
    </location>
</feature>
<accession>S3KGS8</accession>
<evidence type="ECO:0000256" key="2">
    <source>
        <dbReference type="ARBA" id="ARBA00008335"/>
    </source>
</evidence>
<dbReference type="eggNOG" id="COG0738">
    <property type="taxonomic scope" value="Bacteria"/>
</dbReference>
<gene>
    <name evidence="9" type="ORF">HMPREF9194_01778</name>
</gene>
<dbReference type="RefSeq" id="WP_016526041.1">
    <property type="nucleotide sequence ID" value="NZ_KE332518.1"/>
</dbReference>
<dbReference type="InterPro" id="IPR036259">
    <property type="entry name" value="MFS_trans_sf"/>
</dbReference>
<comment type="similarity">
    <text evidence="2">Belongs to the major facilitator superfamily.</text>
</comment>
<keyword evidence="10" id="KW-1185">Reference proteome</keyword>
<keyword evidence="3" id="KW-0813">Transport</keyword>
<evidence type="ECO:0000313" key="9">
    <source>
        <dbReference type="EMBL" id="EPF31432.1"/>
    </source>
</evidence>
<evidence type="ECO:0000256" key="1">
    <source>
        <dbReference type="ARBA" id="ARBA00004127"/>
    </source>
</evidence>
<dbReference type="GO" id="GO:0012505">
    <property type="term" value="C:endomembrane system"/>
    <property type="evidence" value="ECO:0007669"/>
    <property type="project" value="UniProtKB-SubCell"/>
</dbReference>
<dbReference type="PANTHER" id="PTHR23514">
    <property type="entry name" value="BYPASS OF STOP CODON PROTEIN 6"/>
    <property type="match status" value="1"/>
</dbReference>
<dbReference type="STRING" id="1125699.HMPREF9194_01778"/>
<keyword evidence="6 7" id="KW-0472">Membrane</keyword>
<feature type="transmembrane region" description="Helical" evidence="7">
    <location>
        <begin position="90"/>
        <end position="116"/>
    </location>
</feature>
<dbReference type="Gene3D" id="1.20.1250.20">
    <property type="entry name" value="MFS general substrate transporter like domains"/>
    <property type="match status" value="2"/>
</dbReference>
<dbReference type="EMBL" id="ATFF01000006">
    <property type="protein sequence ID" value="EPF31432.1"/>
    <property type="molecule type" value="Genomic_DNA"/>
</dbReference>
<reference evidence="9 10" key="1">
    <citation type="submission" date="2013-04" db="EMBL/GenBank/DDBJ databases">
        <title>The Genome Sequence of Treponema maltophilum ATCC 51939.</title>
        <authorList>
            <consortium name="The Broad Institute Genomics Platform"/>
            <person name="Earl A."/>
            <person name="Ward D."/>
            <person name="Feldgarden M."/>
            <person name="Gevers D."/>
            <person name="Leonetti C."/>
            <person name="Blanton J.M."/>
            <person name="Dewhirst F.E."/>
            <person name="Izard J."/>
            <person name="Walker B."/>
            <person name="Young S."/>
            <person name="Zeng Q."/>
            <person name="Gargeya S."/>
            <person name="Fitzgerald M."/>
            <person name="Haas B."/>
            <person name="Abouelleil A."/>
            <person name="Allen A.W."/>
            <person name="Alvarado L."/>
            <person name="Arachchi H.M."/>
            <person name="Berlin A.M."/>
            <person name="Chapman S.B."/>
            <person name="Gainer-Dewar J."/>
            <person name="Goldberg J."/>
            <person name="Griggs A."/>
            <person name="Gujja S."/>
            <person name="Hansen M."/>
            <person name="Howarth C."/>
            <person name="Imamovic A."/>
            <person name="Ireland A."/>
            <person name="Larimer J."/>
            <person name="McCowan C."/>
            <person name="Murphy C."/>
            <person name="Pearson M."/>
            <person name="Poon T.W."/>
            <person name="Priest M."/>
            <person name="Roberts A."/>
            <person name="Saif S."/>
            <person name="Shea T."/>
            <person name="Sisk P."/>
            <person name="Sykes S."/>
            <person name="Wortman J."/>
            <person name="Nusbaum C."/>
            <person name="Birren B."/>
        </authorList>
    </citation>
    <scope>NUCLEOTIDE SEQUENCE [LARGE SCALE GENOMIC DNA]</scope>
    <source>
        <strain evidence="9 10">ATCC 51939</strain>
    </source>
</reference>
<feature type="domain" description="Major facilitator superfamily (MFS) profile" evidence="8">
    <location>
        <begin position="8"/>
        <end position="387"/>
    </location>
</feature>
<dbReference type="Proteomes" id="UP000014541">
    <property type="component" value="Unassembled WGS sequence"/>
</dbReference>
<evidence type="ECO:0000256" key="5">
    <source>
        <dbReference type="ARBA" id="ARBA00022989"/>
    </source>
</evidence>
<feature type="transmembrane region" description="Helical" evidence="7">
    <location>
        <begin position="361"/>
        <end position="381"/>
    </location>
</feature>
<dbReference type="InterPro" id="IPR020846">
    <property type="entry name" value="MFS_dom"/>
</dbReference>
<protein>
    <recommendedName>
        <fullName evidence="8">Major facilitator superfamily (MFS) profile domain-containing protein</fullName>
    </recommendedName>
</protein>
<dbReference type="OrthoDB" id="363005at2"/>
<dbReference type="HOGENOM" id="CLU_709680_0_0_12"/>
<feature type="transmembrane region" description="Helical" evidence="7">
    <location>
        <begin position="137"/>
        <end position="154"/>
    </location>
</feature>
<evidence type="ECO:0000256" key="6">
    <source>
        <dbReference type="ARBA" id="ARBA00023136"/>
    </source>
</evidence>
<comment type="caution">
    <text evidence="9">The sequence shown here is derived from an EMBL/GenBank/DDBJ whole genome shotgun (WGS) entry which is preliminary data.</text>
</comment>
<proteinExistence type="inferred from homology"/>
<feature type="transmembrane region" description="Helical" evidence="7">
    <location>
        <begin position="12"/>
        <end position="31"/>
    </location>
</feature>
<dbReference type="AlphaFoldDB" id="S3KGS8"/>
<keyword evidence="5 7" id="KW-1133">Transmembrane helix</keyword>
<sequence length="389" mass="42003">MKIRFTKSDYAAIAAMLVYSASATVTPVCLLKMADELHFSLSASGGIEGMRSLLIFFFLFFGGFIAARIGKVKSLTGGLYTLCAGYAVYALAPSYAVILCASFVIGCAAGVLEGLLNPFIQDLHPEDSGRYLNMTNAFWSAGVLLTVLISGELLTHGVRWRFIMAFLSVCACAAAVFFSVVSKHSVHVPVFKSEQVVRQYIDCFRTKRFWVFAFMMILAGGSEGAFTFWSASYIQVHFAALPRMGGIGTACFAGGMLIMRFASGLLVAQDKLRRAIFLSAVGGIAVSLAVPFVQHAALFFSLLFLAGMSIACFWPSIQSYAVCKMPHLDSTAVFILLSCAGIPGFGLISLIMGIIGDRAGLQKSFFCVPVLLFLLALTVIIERGKKRTK</sequence>
<evidence type="ECO:0000256" key="3">
    <source>
        <dbReference type="ARBA" id="ARBA00022448"/>
    </source>
</evidence>
<dbReference type="GO" id="GO:0016020">
    <property type="term" value="C:membrane"/>
    <property type="evidence" value="ECO:0007669"/>
    <property type="project" value="TreeGrafter"/>
</dbReference>
<feature type="transmembrane region" description="Helical" evidence="7">
    <location>
        <begin position="299"/>
        <end position="321"/>
    </location>
</feature>
<dbReference type="SUPFAM" id="SSF103473">
    <property type="entry name" value="MFS general substrate transporter"/>
    <property type="match status" value="1"/>
</dbReference>
<dbReference type="Pfam" id="PF07690">
    <property type="entry name" value="MFS_1"/>
    <property type="match status" value="1"/>
</dbReference>
<dbReference type="InterPro" id="IPR011701">
    <property type="entry name" value="MFS"/>
</dbReference>
<comment type="subcellular location">
    <subcellularLocation>
        <location evidence="1">Endomembrane system</location>
        <topology evidence="1">Multi-pass membrane protein</topology>
    </subcellularLocation>
</comment>